<dbReference type="GO" id="GO:0016020">
    <property type="term" value="C:membrane"/>
    <property type="evidence" value="ECO:0007669"/>
    <property type="project" value="UniProtKB-SubCell"/>
</dbReference>
<organism evidence="7 8">
    <name type="scientific">Lasiodiplodia hormozganensis</name>
    <dbReference type="NCBI Taxonomy" id="869390"/>
    <lineage>
        <taxon>Eukaryota</taxon>
        <taxon>Fungi</taxon>
        <taxon>Dikarya</taxon>
        <taxon>Ascomycota</taxon>
        <taxon>Pezizomycotina</taxon>
        <taxon>Dothideomycetes</taxon>
        <taxon>Dothideomycetes incertae sedis</taxon>
        <taxon>Botryosphaeriales</taxon>
        <taxon>Botryosphaeriaceae</taxon>
        <taxon>Lasiodiplodia</taxon>
    </lineage>
</organism>
<dbReference type="InterPro" id="IPR011701">
    <property type="entry name" value="MFS"/>
</dbReference>
<dbReference type="Pfam" id="PF07690">
    <property type="entry name" value="MFS_1"/>
    <property type="match status" value="1"/>
</dbReference>
<evidence type="ECO:0000256" key="4">
    <source>
        <dbReference type="ARBA" id="ARBA00022989"/>
    </source>
</evidence>
<dbReference type="SUPFAM" id="SSF103473">
    <property type="entry name" value="MFS general substrate transporter"/>
    <property type="match status" value="1"/>
</dbReference>
<comment type="caution">
    <text evidence="7">The sequence shown here is derived from an EMBL/GenBank/DDBJ whole genome shotgun (WGS) entry which is preliminary data.</text>
</comment>
<sequence length="428" mass="48255">MGIFKDVNMTKAEYNNLFVVFYTGYLVALWPGAVISQRIGQKHFITASLFLWALLLGMHPLVKAGKQLMGLRFLLGLTESQIVPSTTVVHQAFFPPRKSPWVQLLWWASGSFANVLLTMVAYKLIKDDNVGVLIGGISSWKWLHIICVVITMAVFIPLVLFLPNSPVDAKWLSTEEKVHTITMIRRERAGISNSTFKWSQVHISFHMFFNELPNNTSQQLPLIVVGFGFTAAESALFNIAKPLIGSLLILVSAWMLYSTRLGTGYTCAISYIPCFVGGIIELASPWSNKIALVVGTQISTFKPSYLLGLSWAGTTTTGYTKKLFVMSSCVVAAAVANMISPEFWQEKYKPRYRLPWGFMTAFWFISPAMCLIIRFYLVRENNRRQRLLEQINEASDSDVFDTGSQVIAIHDNDLDLTDRQDLKFMYPL</sequence>
<proteinExistence type="predicted"/>
<comment type="subcellular location">
    <subcellularLocation>
        <location evidence="1">Membrane</location>
        <topology evidence="1">Multi-pass membrane protein</topology>
    </subcellularLocation>
</comment>
<keyword evidence="8" id="KW-1185">Reference proteome</keyword>
<keyword evidence="4 6" id="KW-1133">Transmembrane helix</keyword>
<evidence type="ECO:0000256" key="5">
    <source>
        <dbReference type="ARBA" id="ARBA00023136"/>
    </source>
</evidence>
<evidence type="ECO:0000256" key="3">
    <source>
        <dbReference type="ARBA" id="ARBA00022692"/>
    </source>
</evidence>
<dbReference type="PANTHER" id="PTHR43791:SF103">
    <property type="entry name" value="MAJOR FACILITATOR SUPERFAMILY (MFS) PROFILE DOMAIN-CONTAINING PROTEIN-RELATED"/>
    <property type="match status" value="1"/>
</dbReference>
<reference evidence="7" key="1">
    <citation type="submission" date="2023-06" db="EMBL/GenBank/DDBJ databases">
        <title>Multi-omics analyses reveal the molecular pathogenesis toolkit of Lasiodiplodia hormozganensis, a cross-kingdom pathogen.</title>
        <authorList>
            <person name="Felix C."/>
            <person name="Meneses R."/>
            <person name="Goncalves M.F.M."/>
            <person name="Tilleman L."/>
            <person name="Duarte A.S."/>
            <person name="Jorrin-Novo J.V."/>
            <person name="Van De Peer Y."/>
            <person name="Deforce D."/>
            <person name="Van Nieuwerburgh F."/>
            <person name="Esteves A.C."/>
            <person name="Alves A."/>
        </authorList>
    </citation>
    <scope>NUCLEOTIDE SEQUENCE</scope>
    <source>
        <strain evidence="7">CBS 339.90</strain>
    </source>
</reference>
<keyword evidence="5 6" id="KW-0472">Membrane</keyword>
<dbReference type="Proteomes" id="UP001175001">
    <property type="component" value="Unassembled WGS sequence"/>
</dbReference>
<name>A0AA39Z548_9PEZI</name>
<dbReference type="AlphaFoldDB" id="A0AA39Z548"/>
<keyword evidence="3 6" id="KW-0812">Transmembrane</keyword>
<dbReference type="PANTHER" id="PTHR43791">
    <property type="entry name" value="PERMEASE-RELATED"/>
    <property type="match status" value="1"/>
</dbReference>
<feature type="transmembrane region" description="Helical" evidence="6">
    <location>
        <begin position="356"/>
        <end position="377"/>
    </location>
</feature>
<keyword evidence="2" id="KW-0813">Transport</keyword>
<evidence type="ECO:0000256" key="6">
    <source>
        <dbReference type="SAM" id="Phobius"/>
    </source>
</evidence>
<dbReference type="EMBL" id="JAUJDW010000002">
    <property type="protein sequence ID" value="KAK0664256.1"/>
    <property type="molecule type" value="Genomic_DNA"/>
</dbReference>
<feature type="transmembrane region" description="Helical" evidence="6">
    <location>
        <begin position="142"/>
        <end position="162"/>
    </location>
</feature>
<dbReference type="Gene3D" id="1.20.1250.20">
    <property type="entry name" value="MFS general substrate transporter like domains"/>
    <property type="match status" value="1"/>
</dbReference>
<feature type="transmembrane region" description="Helical" evidence="6">
    <location>
        <begin position="323"/>
        <end position="344"/>
    </location>
</feature>
<dbReference type="GO" id="GO:0022857">
    <property type="term" value="F:transmembrane transporter activity"/>
    <property type="evidence" value="ECO:0007669"/>
    <property type="project" value="InterPro"/>
</dbReference>
<protein>
    <submittedName>
        <fullName evidence="7">Transporter PB1C11.03</fullName>
    </submittedName>
</protein>
<evidence type="ECO:0000256" key="2">
    <source>
        <dbReference type="ARBA" id="ARBA00022448"/>
    </source>
</evidence>
<evidence type="ECO:0000256" key="1">
    <source>
        <dbReference type="ARBA" id="ARBA00004141"/>
    </source>
</evidence>
<feature type="transmembrane region" description="Helical" evidence="6">
    <location>
        <begin position="104"/>
        <end position="122"/>
    </location>
</feature>
<feature type="transmembrane region" description="Helical" evidence="6">
    <location>
        <begin position="44"/>
        <end position="62"/>
    </location>
</feature>
<evidence type="ECO:0000313" key="7">
    <source>
        <dbReference type="EMBL" id="KAK0664256.1"/>
    </source>
</evidence>
<gene>
    <name evidence="7" type="ORF">DIS24_g504</name>
</gene>
<feature type="transmembrane region" description="Helical" evidence="6">
    <location>
        <begin position="239"/>
        <end position="257"/>
    </location>
</feature>
<accession>A0AA39Z548</accession>
<feature type="transmembrane region" description="Helical" evidence="6">
    <location>
        <begin position="264"/>
        <end position="284"/>
    </location>
</feature>
<evidence type="ECO:0000313" key="8">
    <source>
        <dbReference type="Proteomes" id="UP001175001"/>
    </source>
</evidence>
<feature type="transmembrane region" description="Helical" evidence="6">
    <location>
        <begin position="14"/>
        <end position="32"/>
    </location>
</feature>
<dbReference type="InterPro" id="IPR036259">
    <property type="entry name" value="MFS_trans_sf"/>
</dbReference>